<sequence length="234" mass="26729">MELLIRVMAHLTISLVFILTMTNMRTITIIMTTTMKVDLLKMIQQNMNLATKWMRNIQICRLVMKKCEMETIPPGNITYCFQMVVSMKQIIRDTDLKLLTKEETSIPTTMNIPMNMCRNMDMVGTQRKLLTISSVILGNHITILSIMVLRMDPMSMIRMDMIMDIVEQIMEFTTATEDMTAMHMSIMETSMVMGTAIADTIKIQHKMVITIITITGIMVIIVEGAITMIAIIAY</sequence>
<accession>A0A182HMJ8</accession>
<evidence type="ECO:0000313" key="1">
    <source>
        <dbReference type="EnsemblMetazoa" id="AARA002484-PA"/>
    </source>
</evidence>
<dbReference type="Proteomes" id="UP000075840">
    <property type="component" value="Unassembled WGS sequence"/>
</dbReference>
<dbReference type="VEuPathDB" id="VectorBase:AARA002484"/>
<organism evidence="1 2">
    <name type="scientific">Anopheles arabiensis</name>
    <name type="common">Mosquito</name>
    <dbReference type="NCBI Taxonomy" id="7173"/>
    <lineage>
        <taxon>Eukaryota</taxon>
        <taxon>Metazoa</taxon>
        <taxon>Ecdysozoa</taxon>
        <taxon>Arthropoda</taxon>
        <taxon>Hexapoda</taxon>
        <taxon>Insecta</taxon>
        <taxon>Pterygota</taxon>
        <taxon>Neoptera</taxon>
        <taxon>Endopterygota</taxon>
        <taxon>Diptera</taxon>
        <taxon>Nematocera</taxon>
        <taxon>Culicoidea</taxon>
        <taxon>Culicidae</taxon>
        <taxon>Anophelinae</taxon>
        <taxon>Anopheles</taxon>
    </lineage>
</organism>
<name>A0A182HMJ8_ANOAR</name>
<evidence type="ECO:0000313" key="2">
    <source>
        <dbReference type="Proteomes" id="UP000075840"/>
    </source>
</evidence>
<dbReference type="AlphaFoldDB" id="A0A182HMJ8"/>
<protein>
    <submittedName>
        <fullName evidence="1">Uncharacterized protein</fullName>
    </submittedName>
</protein>
<reference evidence="1" key="1">
    <citation type="submission" date="2022-08" db="UniProtKB">
        <authorList>
            <consortium name="EnsemblMetazoa"/>
        </authorList>
    </citation>
    <scope>IDENTIFICATION</scope>
    <source>
        <strain evidence="1">Dongola</strain>
    </source>
</reference>
<dbReference type="EnsemblMetazoa" id="AARA002484-RA">
    <property type="protein sequence ID" value="AARA002484-PA"/>
    <property type="gene ID" value="AARA002484"/>
</dbReference>
<proteinExistence type="predicted"/>
<keyword evidence="2" id="KW-1185">Reference proteome</keyword>
<dbReference type="EMBL" id="APCN01008837">
    <property type="status" value="NOT_ANNOTATED_CDS"/>
    <property type="molecule type" value="Genomic_DNA"/>
</dbReference>